<name>A0A8T2Q2C4_CERRI</name>
<proteinExistence type="predicted"/>
<accession>A0A8T2Q2C4</accession>
<dbReference type="Proteomes" id="UP000825935">
    <property type="component" value="Chromosome 38"/>
</dbReference>
<evidence type="ECO:0000313" key="1">
    <source>
        <dbReference type="EMBL" id="KAH7277763.1"/>
    </source>
</evidence>
<protein>
    <submittedName>
        <fullName evidence="1">Uncharacterized protein</fullName>
    </submittedName>
</protein>
<dbReference type="EMBL" id="CM035443">
    <property type="protein sequence ID" value="KAH7277763.1"/>
    <property type="molecule type" value="Genomic_DNA"/>
</dbReference>
<sequence length="32" mass="3671">MLKSLANFHDVKFFHAVCELSLHLEAFPLVTL</sequence>
<comment type="caution">
    <text evidence="1">The sequence shown here is derived from an EMBL/GenBank/DDBJ whole genome shotgun (WGS) entry which is preliminary data.</text>
</comment>
<reference evidence="1" key="1">
    <citation type="submission" date="2021-08" db="EMBL/GenBank/DDBJ databases">
        <title>WGS assembly of Ceratopteris richardii.</title>
        <authorList>
            <person name="Marchant D.B."/>
            <person name="Chen G."/>
            <person name="Jenkins J."/>
            <person name="Shu S."/>
            <person name="Leebens-Mack J."/>
            <person name="Grimwood J."/>
            <person name="Schmutz J."/>
            <person name="Soltis P."/>
            <person name="Soltis D."/>
            <person name="Chen Z.-H."/>
        </authorList>
    </citation>
    <scope>NUCLEOTIDE SEQUENCE</scope>
    <source>
        <strain evidence="1">Whitten #5841</strain>
        <tissue evidence="1">Leaf</tissue>
    </source>
</reference>
<dbReference type="AlphaFoldDB" id="A0A8T2Q2C4"/>
<organism evidence="1 2">
    <name type="scientific">Ceratopteris richardii</name>
    <name type="common">Triangle waterfern</name>
    <dbReference type="NCBI Taxonomy" id="49495"/>
    <lineage>
        <taxon>Eukaryota</taxon>
        <taxon>Viridiplantae</taxon>
        <taxon>Streptophyta</taxon>
        <taxon>Embryophyta</taxon>
        <taxon>Tracheophyta</taxon>
        <taxon>Polypodiopsida</taxon>
        <taxon>Polypodiidae</taxon>
        <taxon>Polypodiales</taxon>
        <taxon>Pteridineae</taxon>
        <taxon>Pteridaceae</taxon>
        <taxon>Parkerioideae</taxon>
        <taxon>Ceratopteris</taxon>
    </lineage>
</organism>
<gene>
    <name evidence="1" type="ORF">KP509_38G006100</name>
</gene>
<evidence type="ECO:0000313" key="2">
    <source>
        <dbReference type="Proteomes" id="UP000825935"/>
    </source>
</evidence>
<keyword evidence="2" id="KW-1185">Reference proteome</keyword>